<dbReference type="CDD" id="cd06261">
    <property type="entry name" value="TM_PBP2"/>
    <property type="match status" value="1"/>
</dbReference>
<keyword evidence="7 9" id="KW-1133">Transmembrane helix</keyword>
<feature type="domain" description="ABC transmembrane type-1" evidence="10">
    <location>
        <begin position="69"/>
        <end position="280"/>
    </location>
</feature>
<dbReference type="InterPro" id="IPR000515">
    <property type="entry name" value="MetI-like"/>
</dbReference>
<accession>A0A387BC33</accession>
<keyword evidence="12" id="KW-1185">Reference proteome</keyword>
<dbReference type="Pfam" id="PF00528">
    <property type="entry name" value="BPD_transp_1"/>
    <property type="match status" value="1"/>
</dbReference>
<keyword evidence="6" id="KW-0653">Protein transport</keyword>
<keyword evidence="3" id="KW-1003">Cell membrane</keyword>
<dbReference type="OrthoDB" id="9787541at2"/>
<dbReference type="Proteomes" id="UP000269374">
    <property type="component" value="Chromosome"/>
</dbReference>
<dbReference type="GO" id="GO:0055085">
    <property type="term" value="P:transmembrane transport"/>
    <property type="evidence" value="ECO:0007669"/>
    <property type="project" value="InterPro"/>
</dbReference>
<keyword evidence="4 9" id="KW-0812">Transmembrane</keyword>
<dbReference type="SUPFAM" id="SSF160964">
    <property type="entry name" value="MalF N-terminal region-like"/>
    <property type="match status" value="1"/>
</dbReference>
<feature type="transmembrane region" description="Helical" evidence="9">
    <location>
        <begin position="108"/>
        <end position="128"/>
    </location>
</feature>
<dbReference type="GO" id="GO:0015833">
    <property type="term" value="P:peptide transport"/>
    <property type="evidence" value="ECO:0007669"/>
    <property type="project" value="UniProtKB-KW"/>
</dbReference>
<evidence type="ECO:0000256" key="6">
    <source>
        <dbReference type="ARBA" id="ARBA00022927"/>
    </source>
</evidence>
<keyword evidence="5" id="KW-0571">Peptide transport</keyword>
<dbReference type="RefSeq" id="WP_120771396.1">
    <property type="nucleotide sequence ID" value="NZ_CP032627.1"/>
</dbReference>
<evidence type="ECO:0000256" key="4">
    <source>
        <dbReference type="ARBA" id="ARBA00022692"/>
    </source>
</evidence>
<dbReference type="InterPro" id="IPR051393">
    <property type="entry name" value="ABC_transporter_permease"/>
</dbReference>
<evidence type="ECO:0000259" key="10">
    <source>
        <dbReference type="PROSITE" id="PS50928"/>
    </source>
</evidence>
<dbReference type="GO" id="GO:0005886">
    <property type="term" value="C:plasma membrane"/>
    <property type="evidence" value="ECO:0007669"/>
    <property type="project" value="UniProtKB-SubCell"/>
</dbReference>
<evidence type="ECO:0000256" key="5">
    <source>
        <dbReference type="ARBA" id="ARBA00022856"/>
    </source>
</evidence>
<evidence type="ECO:0000313" key="12">
    <source>
        <dbReference type="Proteomes" id="UP000269374"/>
    </source>
</evidence>
<evidence type="ECO:0000256" key="9">
    <source>
        <dbReference type="RuleBase" id="RU363032"/>
    </source>
</evidence>
<feature type="transmembrane region" description="Helical" evidence="9">
    <location>
        <begin position="148"/>
        <end position="178"/>
    </location>
</feature>
<reference evidence="11 12" key="1">
    <citation type="submission" date="2018-09" db="EMBL/GenBank/DDBJ databases">
        <title>Genome sequencing of strain 1JSPR-7.</title>
        <authorList>
            <person name="Heo J."/>
            <person name="Kim S.-J."/>
            <person name="Kwon S.-W."/>
        </authorList>
    </citation>
    <scope>NUCLEOTIDE SEQUENCE [LARGE SCALE GENOMIC DNA]</scope>
    <source>
        <strain evidence="11 12">1JSPR-7</strain>
    </source>
</reference>
<dbReference type="GO" id="GO:0015031">
    <property type="term" value="P:protein transport"/>
    <property type="evidence" value="ECO:0007669"/>
    <property type="project" value="UniProtKB-KW"/>
</dbReference>
<keyword evidence="2 9" id="KW-0813">Transport</keyword>
<evidence type="ECO:0000256" key="3">
    <source>
        <dbReference type="ARBA" id="ARBA00022475"/>
    </source>
</evidence>
<feature type="transmembrane region" description="Helical" evidence="9">
    <location>
        <begin position="264"/>
        <end position="282"/>
    </location>
</feature>
<evidence type="ECO:0000256" key="7">
    <source>
        <dbReference type="ARBA" id="ARBA00022989"/>
    </source>
</evidence>
<feature type="transmembrane region" description="Helical" evidence="9">
    <location>
        <begin position="73"/>
        <end position="96"/>
    </location>
</feature>
<name>A0A387BC33_9LACT</name>
<comment type="similarity">
    <text evidence="9">Belongs to the binding-protein-dependent transport system permease family.</text>
</comment>
<evidence type="ECO:0000256" key="1">
    <source>
        <dbReference type="ARBA" id="ARBA00004651"/>
    </source>
</evidence>
<organism evidence="11 12">
    <name type="scientific">Lactococcus allomyrinae</name>
    <dbReference type="NCBI Taxonomy" id="2419773"/>
    <lineage>
        <taxon>Bacteria</taxon>
        <taxon>Bacillati</taxon>
        <taxon>Bacillota</taxon>
        <taxon>Bacilli</taxon>
        <taxon>Lactobacillales</taxon>
        <taxon>Streptococcaceae</taxon>
        <taxon>Lactococcus</taxon>
    </lineage>
</organism>
<dbReference type="PANTHER" id="PTHR30193">
    <property type="entry name" value="ABC TRANSPORTER PERMEASE PROTEIN"/>
    <property type="match status" value="1"/>
</dbReference>
<dbReference type="SUPFAM" id="SSF161098">
    <property type="entry name" value="MetI-like"/>
    <property type="match status" value="1"/>
</dbReference>
<sequence length="296" mass="33345">MKNHKIGLLYIAPWIIGFLVLTIWPIIMSFYYSLTDYNMITTPSFIGLKNYMSLFQSSLVNPNSFTVSLRATIIYVIFSVPLQLVFALFVAFVLNFKIKGISFFRTAYYIPSILGGNVAVGILWRFMFNPTGLVNTFLGTFGIHSVDWLSTTAGAMFSIVLLKVWQFGSSMLIFLAALKNLPPDLYEVASLEGASKLQQFFKITIPLITPSIFFNLVMQISNAFQEFNGPYLVTQGGPLQTTNLASLFIYQQAFQRYNMGYASAASWVLFAIIVSITIILFATQRFWVYYSDGGND</sequence>
<protein>
    <submittedName>
        <fullName evidence="11">Sugar ABC transporter permease</fullName>
    </submittedName>
</protein>
<dbReference type="KEGG" id="lact:D7I46_02225"/>
<dbReference type="EMBL" id="CP032627">
    <property type="protein sequence ID" value="AYG00008.1"/>
    <property type="molecule type" value="Genomic_DNA"/>
</dbReference>
<keyword evidence="8 9" id="KW-0472">Membrane</keyword>
<evidence type="ECO:0000256" key="2">
    <source>
        <dbReference type="ARBA" id="ARBA00022448"/>
    </source>
</evidence>
<dbReference type="PROSITE" id="PS50928">
    <property type="entry name" value="ABC_TM1"/>
    <property type="match status" value="1"/>
</dbReference>
<dbReference type="AlphaFoldDB" id="A0A387BC33"/>
<feature type="transmembrane region" description="Helical" evidence="9">
    <location>
        <begin position="7"/>
        <end position="32"/>
    </location>
</feature>
<dbReference type="Gene3D" id="1.10.3720.10">
    <property type="entry name" value="MetI-like"/>
    <property type="match status" value="1"/>
</dbReference>
<dbReference type="PANTHER" id="PTHR30193:SF1">
    <property type="entry name" value="ABC TRANSPORTER PERMEASE PROTEIN YESP-RELATED"/>
    <property type="match status" value="1"/>
</dbReference>
<proteinExistence type="inferred from homology"/>
<evidence type="ECO:0000313" key="11">
    <source>
        <dbReference type="EMBL" id="AYG00008.1"/>
    </source>
</evidence>
<gene>
    <name evidence="11" type="ORF">D7I46_02225</name>
</gene>
<dbReference type="InterPro" id="IPR035906">
    <property type="entry name" value="MetI-like_sf"/>
</dbReference>
<evidence type="ECO:0000256" key="8">
    <source>
        <dbReference type="ARBA" id="ARBA00023136"/>
    </source>
</evidence>
<comment type="subcellular location">
    <subcellularLocation>
        <location evidence="1 9">Cell membrane</location>
        <topology evidence="1 9">Multi-pass membrane protein</topology>
    </subcellularLocation>
</comment>